<comment type="caution">
    <text evidence="4">The sequence shown here is derived from an EMBL/GenBank/DDBJ whole genome shotgun (WGS) entry which is preliminary data.</text>
</comment>
<dbReference type="PANTHER" id="PTHR42673:SF4">
    <property type="entry name" value="MALEYLACETOACETATE ISOMERASE"/>
    <property type="match status" value="1"/>
</dbReference>
<proteinExistence type="inferred from homology"/>
<dbReference type="InterPro" id="IPR034330">
    <property type="entry name" value="GST_Zeta_C"/>
</dbReference>
<evidence type="ECO:0000313" key="4">
    <source>
        <dbReference type="EMBL" id="RIJ29328.1"/>
    </source>
</evidence>
<comment type="similarity">
    <text evidence="1">Belongs to the GST superfamily. Zeta family.</text>
</comment>
<dbReference type="PROSITE" id="PS50404">
    <property type="entry name" value="GST_NTER"/>
    <property type="match status" value="1"/>
</dbReference>
<dbReference type="RefSeq" id="WP_119376349.1">
    <property type="nucleotide sequence ID" value="NZ_QWFX01000012.1"/>
</dbReference>
<dbReference type="Gene3D" id="3.40.30.10">
    <property type="entry name" value="Glutaredoxin"/>
    <property type="match status" value="1"/>
</dbReference>
<dbReference type="Gene3D" id="1.20.1050.10">
    <property type="match status" value="1"/>
</dbReference>
<dbReference type="EC" id="5.2.1.2" evidence="4"/>
<dbReference type="InterPro" id="IPR004045">
    <property type="entry name" value="Glutathione_S-Trfase_N"/>
</dbReference>
<evidence type="ECO:0000256" key="1">
    <source>
        <dbReference type="ARBA" id="ARBA00010007"/>
    </source>
</evidence>
<dbReference type="SFLD" id="SFLDS00019">
    <property type="entry name" value="Glutathione_Transferase_(cytos"/>
    <property type="match status" value="1"/>
</dbReference>
<dbReference type="InterPro" id="IPR010987">
    <property type="entry name" value="Glutathione-S-Trfase_C-like"/>
</dbReference>
<dbReference type="GO" id="GO:0006749">
    <property type="term" value="P:glutathione metabolic process"/>
    <property type="evidence" value="ECO:0007669"/>
    <property type="project" value="TreeGrafter"/>
</dbReference>
<evidence type="ECO:0000259" key="2">
    <source>
        <dbReference type="PROSITE" id="PS50404"/>
    </source>
</evidence>
<dbReference type="GO" id="GO:0006559">
    <property type="term" value="P:L-phenylalanine catabolic process"/>
    <property type="evidence" value="ECO:0007669"/>
    <property type="project" value="TreeGrafter"/>
</dbReference>
<dbReference type="PANTHER" id="PTHR42673">
    <property type="entry name" value="MALEYLACETOACETATE ISOMERASE"/>
    <property type="match status" value="1"/>
</dbReference>
<dbReference type="GO" id="GO:0005737">
    <property type="term" value="C:cytoplasm"/>
    <property type="evidence" value="ECO:0007669"/>
    <property type="project" value="InterPro"/>
</dbReference>
<evidence type="ECO:0000259" key="3">
    <source>
        <dbReference type="PROSITE" id="PS50405"/>
    </source>
</evidence>
<dbReference type="PROSITE" id="PS50405">
    <property type="entry name" value="GST_CTER"/>
    <property type="match status" value="1"/>
</dbReference>
<feature type="domain" description="GST N-terminal" evidence="2">
    <location>
        <begin position="2"/>
        <end position="85"/>
    </location>
</feature>
<accession>A0A399RD17</accession>
<dbReference type="Pfam" id="PF13410">
    <property type="entry name" value="GST_C_2"/>
    <property type="match status" value="1"/>
</dbReference>
<dbReference type="EMBL" id="QWFX01000012">
    <property type="protein sequence ID" value="RIJ29328.1"/>
    <property type="molecule type" value="Genomic_DNA"/>
</dbReference>
<dbReference type="SUPFAM" id="SSF52833">
    <property type="entry name" value="Thioredoxin-like"/>
    <property type="match status" value="1"/>
</dbReference>
<organism evidence="4 5">
    <name type="scientific">Henriciella mobilis</name>
    <dbReference type="NCBI Taxonomy" id="2305467"/>
    <lineage>
        <taxon>Bacteria</taxon>
        <taxon>Pseudomonadati</taxon>
        <taxon>Pseudomonadota</taxon>
        <taxon>Alphaproteobacteria</taxon>
        <taxon>Hyphomonadales</taxon>
        <taxon>Hyphomonadaceae</taxon>
        <taxon>Henriciella</taxon>
    </lineage>
</organism>
<dbReference type="InterPro" id="IPR036249">
    <property type="entry name" value="Thioredoxin-like_sf"/>
</dbReference>
<gene>
    <name evidence="4" type="primary">maiA</name>
    <name evidence="4" type="ORF">D1223_10310</name>
</gene>
<dbReference type="CDD" id="cd03191">
    <property type="entry name" value="GST_C_Zeta"/>
    <property type="match status" value="1"/>
</dbReference>
<reference evidence="4 5" key="1">
    <citation type="submission" date="2018-08" db="EMBL/GenBank/DDBJ databases">
        <title>Henriciella mobilis sp. nov., isolated from seawater.</title>
        <authorList>
            <person name="Cheng H."/>
            <person name="Wu Y.-H."/>
            <person name="Xu X.-W."/>
            <person name="Guo L.-L."/>
        </authorList>
    </citation>
    <scope>NUCLEOTIDE SEQUENCE [LARGE SCALE GENOMIC DNA]</scope>
    <source>
        <strain evidence="4 5">JN25</strain>
    </source>
</reference>
<dbReference type="NCBIfam" id="TIGR01262">
    <property type="entry name" value="maiA"/>
    <property type="match status" value="1"/>
</dbReference>
<dbReference type="InterPro" id="IPR034333">
    <property type="entry name" value="GST_Zeta_N"/>
</dbReference>
<dbReference type="GO" id="GO:0004364">
    <property type="term" value="F:glutathione transferase activity"/>
    <property type="evidence" value="ECO:0007669"/>
    <property type="project" value="TreeGrafter"/>
</dbReference>
<keyword evidence="4" id="KW-0413">Isomerase</keyword>
<dbReference type="InterPro" id="IPR005955">
    <property type="entry name" value="GST_Zeta"/>
</dbReference>
<dbReference type="SUPFAM" id="SSF47616">
    <property type="entry name" value="GST C-terminal domain-like"/>
    <property type="match status" value="1"/>
</dbReference>
<evidence type="ECO:0000313" key="5">
    <source>
        <dbReference type="Proteomes" id="UP000266385"/>
    </source>
</evidence>
<dbReference type="OrthoDB" id="509852at2"/>
<keyword evidence="5" id="KW-1185">Reference proteome</keyword>
<sequence length="215" mass="23857">MSALKLYDFWRSSAAYRLRIAFNLKGVAYTSETVNIAPGADEQFAEAYKAVNPQMRVPSIDVNGKIASQSMAILEWLDETHPEPPLLPADPWARLQVRAFADLIACDIHPLNNLAVLTKLRTEFSADAETVSAWYQDWIIRGFTALEAQAASAPAKPFLFGDRPTLAEVCLVPQMYNARRFDTPLGAFPRLVEVDAKCSEIDAFRRASPDVVKPG</sequence>
<feature type="domain" description="GST C-terminal" evidence="3">
    <location>
        <begin position="90"/>
        <end position="215"/>
    </location>
</feature>
<dbReference type="Pfam" id="PF13417">
    <property type="entry name" value="GST_N_3"/>
    <property type="match status" value="1"/>
</dbReference>
<dbReference type="InterPro" id="IPR040079">
    <property type="entry name" value="Glutathione_S-Trfase"/>
</dbReference>
<dbReference type="InterPro" id="IPR036282">
    <property type="entry name" value="Glutathione-S-Trfase_C_sf"/>
</dbReference>
<dbReference type="CDD" id="cd03042">
    <property type="entry name" value="GST_N_Zeta"/>
    <property type="match status" value="1"/>
</dbReference>
<dbReference type="GO" id="GO:0016034">
    <property type="term" value="F:maleylacetoacetate isomerase activity"/>
    <property type="evidence" value="ECO:0007669"/>
    <property type="project" value="UniProtKB-EC"/>
</dbReference>
<dbReference type="AlphaFoldDB" id="A0A399RD17"/>
<protein>
    <submittedName>
        <fullName evidence="4">Maleylacetoacetate isomerase</fullName>
        <ecNumber evidence="4">5.2.1.2</ecNumber>
    </submittedName>
</protein>
<dbReference type="Proteomes" id="UP000266385">
    <property type="component" value="Unassembled WGS sequence"/>
</dbReference>
<name>A0A399RD17_9PROT</name>
<dbReference type="SFLD" id="SFLDG00358">
    <property type="entry name" value="Main_(cytGST)"/>
    <property type="match status" value="1"/>
</dbReference>